<dbReference type="Pfam" id="PF03480">
    <property type="entry name" value="DctP"/>
    <property type="match status" value="1"/>
</dbReference>
<keyword evidence="1" id="KW-0732">Signal</keyword>
<dbReference type="EMBL" id="MN079246">
    <property type="protein sequence ID" value="QEA07420.1"/>
    <property type="molecule type" value="Genomic_DNA"/>
</dbReference>
<reference evidence="2" key="1">
    <citation type="submission" date="2019-06" db="EMBL/GenBank/DDBJ databases">
        <authorList>
            <person name="Murdoch R.W."/>
            <person name="Fathepure B."/>
        </authorList>
    </citation>
    <scope>NUCLEOTIDE SEQUENCE</scope>
</reference>
<dbReference type="Gene3D" id="3.40.190.10">
    <property type="entry name" value="Periplasmic binding protein-like II"/>
    <property type="match status" value="1"/>
</dbReference>
<evidence type="ECO:0000256" key="1">
    <source>
        <dbReference type="ARBA" id="ARBA00022729"/>
    </source>
</evidence>
<accession>A0A5B8REW9</accession>
<dbReference type="PANTHER" id="PTHR33376">
    <property type="match status" value="1"/>
</dbReference>
<name>A0A5B8REW9_9ZZZZ</name>
<dbReference type="AlphaFoldDB" id="A0A5B8REW9"/>
<proteinExistence type="predicted"/>
<evidence type="ECO:0000313" key="2">
    <source>
        <dbReference type="EMBL" id="QEA07420.1"/>
    </source>
</evidence>
<organism evidence="2">
    <name type="scientific">uncultured organism</name>
    <dbReference type="NCBI Taxonomy" id="155900"/>
    <lineage>
        <taxon>unclassified sequences</taxon>
        <taxon>environmental samples</taxon>
    </lineage>
</organism>
<gene>
    <name evidence="2" type="ORF">KBTEX_03770</name>
</gene>
<dbReference type="GO" id="GO:0055085">
    <property type="term" value="P:transmembrane transport"/>
    <property type="evidence" value="ECO:0007669"/>
    <property type="project" value="InterPro"/>
</dbReference>
<protein>
    <submittedName>
        <fullName evidence="2">Monocarboxylate 2-oxoacid-binding periplasmic protein</fullName>
    </submittedName>
</protein>
<dbReference type="PANTHER" id="PTHR33376:SF5">
    <property type="entry name" value="EXTRACYTOPLASMIC SOLUTE RECEPTOR PROTEIN"/>
    <property type="match status" value="1"/>
</dbReference>
<dbReference type="Gene3D" id="3.40.190.170">
    <property type="entry name" value="Bacterial extracellular solute-binding protein, family 7"/>
    <property type="match status" value="1"/>
</dbReference>
<dbReference type="InterPro" id="IPR018389">
    <property type="entry name" value="DctP_fam"/>
</dbReference>
<dbReference type="InterPro" id="IPR038404">
    <property type="entry name" value="TRAP_DctP_sf"/>
</dbReference>
<sequence length="275" mass="30545">MRVLEAVSRGEVEAGYTWIGYDQNTIPAVSLFASVPFGMKPWAFLAWYRFHGGEALLAEVYARAGHAVHAELCGIIGPGTAGWYRRPIESLADFEGLRIRFAGLGARVITRLGATVSTVPADEVATALAAGALDAAEFSLPAVDEFLDLDEYVQYTLFPGWHQPFSAQYLLVNEGSWRGLAQVDRERIRLACMAATSYALAESEARNPEAFHRFREQGIHAGDIPRHVLEELRGITDDLLDAMAADDPLFRRILESQRAFQGDYRQWAKRAYLPP</sequence>